<dbReference type="InterPro" id="IPR027417">
    <property type="entry name" value="P-loop_NTPase"/>
</dbReference>
<evidence type="ECO:0000256" key="4">
    <source>
        <dbReference type="ARBA" id="ARBA00022741"/>
    </source>
</evidence>
<evidence type="ECO:0000256" key="1">
    <source>
        <dbReference type="ARBA" id="ARBA00004141"/>
    </source>
</evidence>
<dbReference type="Pfam" id="PF00005">
    <property type="entry name" value="ABC_tran"/>
    <property type="match status" value="2"/>
</dbReference>
<feature type="region of interest" description="Disordered" evidence="8">
    <location>
        <begin position="1"/>
        <end position="124"/>
    </location>
</feature>
<keyword evidence="13" id="KW-1185">Reference proteome</keyword>
<feature type="domain" description="ABC transmembrane type-1" evidence="11">
    <location>
        <begin position="923"/>
        <end position="1198"/>
    </location>
</feature>
<dbReference type="OrthoDB" id="6500128at2759"/>
<dbReference type="CDD" id="cd18597">
    <property type="entry name" value="ABC_6TM_YOR1_D1_like"/>
    <property type="match status" value="1"/>
</dbReference>
<dbReference type="CDD" id="cd03244">
    <property type="entry name" value="ABCC_MRP_domain2"/>
    <property type="match status" value="1"/>
</dbReference>
<reference evidence="12" key="1">
    <citation type="journal article" date="2020" name="Stud. Mycol.">
        <title>101 Dothideomycetes genomes: a test case for predicting lifestyles and emergence of pathogens.</title>
        <authorList>
            <person name="Haridas S."/>
            <person name="Albert R."/>
            <person name="Binder M."/>
            <person name="Bloem J."/>
            <person name="Labutti K."/>
            <person name="Salamov A."/>
            <person name="Andreopoulos B."/>
            <person name="Baker S."/>
            <person name="Barry K."/>
            <person name="Bills G."/>
            <person name="Bluhm B."/>
            <person name="Cannon C."/>
            <person name="Castanera R."/>
            <person name="Culley D."/>
            <person name="Daum C."/>
            <person name="Ezra D."/>
            <person name="Gonzalez J."/>
            <person name="Henrissat B."/>
            <person name="Kuo A."/>
            <person name="Liang C."/>
            <person name="Lipzen A."/>
            <person name="Lutzoni F."/>
            <person name="Magnuson J."/>
            <person name="Mondo S."/>
            <person name="Nolan M."/>
            <person name="Ohm R."/>
            <person name="Pangilinan J."/>
            <person name="Park H.-J."/>
            <person name="Ramirez L."/>
            <person name="Alfaro M."/>
            <person name="Sun H."/>
            <person name="Tritt A."/>
            <person name="Yoshinaga Y."/>
            <person name="Zwiers L.-H."/>
            <person name="Turgeon B."/>
            <person name="Goodwin S."/>
            <person name="Spatafora J."/>
            <person name="Crous P."/>
            <person name="Grigoriev I."/>
        </authorList>
    </citation>
    <scope>NUCLEOTIDE SEQUENCE</scope>
    <source>
        <strain evidence="12">SCOH1-5</strain>
    </source>
</reference>
<feature type="compositionally biased region" description="Basic and acidic residues" evidence="8">
    <location>
        <begin position="63"/>
        <end position="73"/>
    </location>
</feature>
<accession>A0A6A6FH27</accession>
<dbReference type="InterPro" id="IPR003439">
    <property type="entry name" value="ABC_transporter-like_ATP-bd"/>
</dbReference>
<evidence type="ECO:0000256" key="2">
    <source>
        <dbReference type="ARBA" id="ARBA00022448"/>
    </source>
</evidence>
<evidence type="ECO:0000256" key="9">
    <source>
        <dbReference type="SAM" id="Phobius"/>
    </source>
</evidence>
<keyword evidence="2" id="KW-0813">Transport</keyword>
<keyword evidence="5" id="KW-0067">ATP-binding</keyword>
<evidence type="ECO:0000313" key="13">
    <source>
        <dbReference type="Proteomes" id="UP000799539"/>
    </source>
</evidence>
<evidence type="ECO:0008006" key="14">
    <source>
        <dbReference type="Google" id="ProtNLM"/>
    </source>
</evidence>
<dbReference type="GO" id="GO:0005524">
    <property type="term" value="F:ATP binding"/>
    <property type="evidence" value="ECO:0007669"/>
    <property type="project" value="UniProtKB-KW"/>
</dbReference>
<proteinExistence type="predicted"/>
<dbReference type="PANTHER" id="PTHR24223:SF464">
    <property type="entry name" value="ABC-TYPE TRANSPORTER CICA"/>
    <property type="match status" value="1"/>
</dbReference>
<evidence type="ECO:0000256" key="5">
    <source>
        <dbReference type="ARBA" id="ARBA00022840"/>
    </source>
</evidence>
<dbReference type="Pfam" id="PF00664">
    <property type="entry name" value="ABC_membrane"/>
    <property type="match status" value="2"/>
</dbReference>
<evidence type="ECO:0000259" key="10">
    <source>
        <dbReference type="PROSITE" id="PS50893"/>
    </source>
</evidence>
<protein>
    <recommendedName>
        <fullName evidence="14">ABC transporter</fullName>
    </recommendedName>
</protein>
<feature type="transmembrane region" description="Helical" evidence="9">
    <location>
        <begin position="958"/>
        <end position="983"/>
    </location>
</feature>
<evidence type="ECO:0000313" key="12">
    <source>
        <dbReference type="EMBL" id="KAF2212681.1"/>
    </source>
</evidence>
<feature type="domain" description="ABC transporter" evidence="10">
    <location>
        <begin position="633"/>
        <end position="854"/>
    </location>
</feature>
<sequence>MSGSDAEKAWAANTVEAPGPQEPTHMQPVTEDDPSDREGSNSERNHEKHGDSEAVETSSQEGSHLEKNERPEVTRVQSNWTTATETSVATEIEQAAPRKRKWSEKINPLKSRNPPPVPRERAPSREHAAGFFSTLTFQWISPLMSVGYQRSLELTDIWQVNPERSVDAMRTKLLQSLEYRQTRKDWFAPLPMALYDTYKKEFWIGGICNLISACLQVLSPFTMKYLIAFAGRAYAAQQGTVPAPPIAEGIGLVLGITGMQLIQSNCVNHFIYRGMMVGGQARSTLISVIFAKAMRLSGRAKAGGAAWEMEEENPTFEPGSKEEKAYFTKKLKEDRKTKGRKGVSGDGQGWGNGRIVNLMSVDTYRIDQACGMGHMVWTAPIQVLLTLALLCINLTYSALAGFAFIGVMMPLLGRAIKSLMARRKVINKITDQRVSLTQEIISSVRFVKFFGWETSFISRLGDIRDREISKISFLLSIRNGIMAVSMSIPIFASMLAFITYSQTHGSELNPAPVFSSLALFNALRIPLNLLPMVLGQVVDANASLKRMAEFFAAEEVNDDSNWDDQAENAIEIRNSDFTWERNTNKDKDTPGQNPKGRKQIAQEKKDAKAKAKEDKRQSKLRQKEQLGAPLTPVSPADSVMDEEQPPFQIRNIDLTVGRDELVAVIGSVGSGKSSLLAALAGDMRKTTGEVTFGANRAFCPQYAWIQNATVKENIIFGKGFHRKWYNEVIDACALRPDLEMLPAGDLTEIGERGITVSGGQKQRLNIARAIYFDADIVLMDDPLSAVDAHVGKHIFENAICGLLKGKARVLATHQLHVLHRVDRIVWMKDGLIHKIATFPELMESDAEFQKLMETTAQEEQNEVEDESNEDEIEEEKKDAKKSKKGKKSAAALMQQEERAVDSVGWSVYAAYIRASGGMWVAPLVIFLLVISQGANIMTSLWLSYWTSSRWNLGTGTYIGVYAALGVTQAMLMFAFSVVLTVYGTKSSKVMLNRAVTRVLRAPMSFFDTTPLGRITNRFSKDVDTMDNTLTDAIRMFFLTMCMIVSVFILIIAYYYYFAIALVPLTLMFLWSAGYYRASARELKRHEAVLRSVVFARFSEAVNGTSTIRAYGVQKQFANHVDESVDSMDGAYFLTFANQRWLSTRLDALGNMLVFTVGILVVTSRFSINPSTGGLVLSYILSIVQMIQFTVRQLAEVENNMNSTERIHYYGTELEEEAPLRLGEVPASWPSRGAIEFDNVQMRYRAGLPLVLKGLTMSVRAGERIGVVGRTGAGKSTIMSTLFRLVELSGGKIKIDGLDISTIGLHDLRSKLAIIPQDPTLFRGTIRSNLDPFTEHTDLELWHALRQADLVGPSQTLSSSSEPTTTGRINLDTAVEDEGLNFSLGQRQLLALARALVRNSQIIVCDEATSSVDFETDQKIQRTIVRGFQGKTLLCIAHRLKTIIGYDRILVMDQGNVAELDRPITLYDRGGIFRSMCDRSGIRREDFFESQEARFSAESPELERTQSAVMKAGGA</sequence>
<dbReference type="SUPFAM" id="SSF90123">
    <property type="entry name" value="ABC transporter transmembrane region"/>
    <property type="match status" value="2"/>
</dbReference>
<dbReference type="GO" id="GO:0016887">
    <property type="term" value="F:ATP hydrolysis activity"/>
    <property type="evidence" value="ECO:0007669"/>
    <property type="project" value="InterPro"/>
</dbReference>
<organism evidence="12 13">
    <name type="scientific">Cercospora zeae-maydis SCOH1-5</name>
    <dbReference type="NCBI Taxonomy" id="717836"/>
    <lineage>
        <taxon>Eukaryota</taxon>
        <taxon>Fungi</taxon>
        <taxon>Dikarya</taxon>
        <taxon>Ascomycota</taxon>
        <taxon>Pezizomycotina</taxon>
        <taxon>Dothideomycetes</taxon>
        <taxon>Dothideomycetidae</taxon>
        <taxon>Mycosphaerellales</taxon>
        <taxon>Mycosphaerellaceae</taxon>
        <taxon>Cercospora</taxon>
    </lineage>
</organism>
<dbReference type="InterPro" id="IPR050173">
    <property type="entry name" value="ABC_transporter_C-like"/>
</dbReference>
<keyword evidence="7 9" id="KW-0472">Membrane</keyword>
<feature type="transmembrane region" description="Helical" evidence="9">
    <location>
        <begin position="480"/>
        <end position="501"/>
    </location>
</feature>
<feature type="region of interest" description="Disordered" evidence="8">
    <location>
        <begin position="573"/>
        <end position="641"/>
    </location>
</feature>
<gene>
    <name evidence="12" type="ORF">CERZMDRAFT_111753</name>
</gene>
<dbReference type="FunFam" id="1.20.1560.10:FF:000010">
    <property type="entry name" value="Multidrug resistance-associated ABC transporter"/>
    <property type="match status" value="1"/>
</dbReference>
<dbReference type="InterPro" id="IPR011527">
    <property type="entry name" value="ABC1_TM_dom"/>
</dbReference>
<feature type="transmembrane region" description="Helical" evidence="9">
    <location>
        <begin position="513"/>
        <end position="538"/>
    </location>
</feature>
<dbReference type="FunFam" id="3.40.50.300:FF:000565">
    <property type="entry name" value="ABC bile acid transporter"/>
    <property type="match status" value="1"/>
</dbReference>
<dbReference type="FunFam" id="3.40.50.300:FF:002040">
    <property type="entry name" value="ABC multidrug transporter (Eurofung)"/>
    <property type="match status" value="1"/>
</dbReference>
<feature type="domain" description="ABC transporter" evidence="10">
    <location>
        <begin position="1234"/>
        <end position="1478"/>
    </location>
</feature>
<name>A0A6A6FH27_9PEZI</name>
<evidence type="ECO:0000259" key="11">
    <source>
        <dbReference type="PROSITE" id="PS50929"/>
    </source>
</evidence>
<dbReference type="InterPro" id="IPR036640">
    <property type="entry name" value="ABC1_TM_sf"/>
</dbReference>
<dbReference type="PROSITE" id="PS00211">
    <property type="entry name" value="ABC_TRANSPORTER_1"/>
    <property type="match status" value="2"/>
</dbReference>
<feature type="compositionally biased region" description="Polar residues" evidence="8">
    <location>
        <begin position="75"/>
        <end position="89"/>
    </location>
</feature>
<keyword evidence="3 9" id="KW-0812">Transmembrane</keyword>
<dbReference type="CDD" id="cd18606">
    <property type="entry name" value="ABC_6TM_YOR1_D2_like"/>
    <property type="match status" value="1"/>
</dbReference>
<dbReference type="GO" id="GO:0140359">
    <property type="term" value="F:ABC-type transporter activity"/>
    <property type="evidence" value="ECO:0007669"/>
    <property type="project" value="InterPro"/>
</dbReference>
<keyword evidence="4" id="KW-0547">Nucleotide-binding</keyword>
<feature type="transmembrane region" description="Helical" evidence="9">
    <location>
        <begin position="384"/>
        <end position="413"/>
    </location>
</feature>
<evidence type="ECO:0000256" key="6">
    <source>
        <dbReference type="ARBA" id="ARBA00022989"/>
    </source>
</evidence>
<keyword evidence="6 9" id="KW-1133">Transmembrane helix</keyword>
<dbReference type="SUPFAM" id="SSF52540">
    <property type="entry name" value="P-loop containing nucleoside triphosphate hydrolases"/>
    <property type="match status" value="2"/>
</dbReference>
<dbReference type="PROSITE" id="PS50893">
    <property type="entry name" value="ABC_TRANSPORTER_2"/>
    <property type="match status" value="2"/>
</dbReference>
<feature type="region of interest" description="Disordered" evidence="8">
    <location>
        <begin position="855"/>
        <end position="886"/>
    </location>
</feature>
<feature type="transmembrane region" description="Helical" evidence="9">
    <location>
        <begin position="1035"/>
        <end position="1054"/>
    </location>
</feature>
<dbReference type="InterPro" id="IPR017871">
    <property type="entry name" value="ABC_transporter-like_CS"/>
</dbReference>
<feature type="compositionally biased region" description="Basic and acidic residues" evidence="8">
    <location>
        <begin position="36"/>
        <end position="52"/>
    </location>
</feature>
<comment type="subcellular location">
    <subcellularLocation>
        <location evidence="1">Membrane</location>
        <topology evidence="1">Multi-pass membrane protein</topology>
    </subcellularLocation>
</comment>
<feature type="compositionally biased region" description="Basic and acidic residues" evidence="8">
    <location>
        <begin position="600"/>
        <end position="624"/>
    </location>
</feature>
<feature type="transmembrane region" description="Helical" evidence="9">
    <location>
        <begin position="923"/>
        <end position="946"/>
    </location>
</feature>
<dbReference type="PROSITE" id="PS50929">
    <property type="entry name" value="ABC_TM1F"/>
    <property type="match status" value="2"/>
</dbReference>
<evidence type="ECO:0000256" key="7">
    <source>
        <dbReference type="ARBA" id="ARBA00023136"/>
    </source>
</evidence>
<evidence type="ECO:0000256" key="8">
    <source>
        <dbReference type="SAM" id="MobiDB-lite"/>
    </source>
</evidence>
<dbReference type="GO" id="GO:0016020">
    <property type="term" value="C:membrane"/>
    <property type="evidence" value="ECO:0007669"/>
    <property type="project" value="UniProtKB-SubCell"/>
</dbReference>
<dbReference type="EMBL" id="ML992672">
    <property type="protein sequence ID" value="KAF2212681.1"/>
    <property type="molecule type" value="Genomic_DNA"/>
</dbReference>
<feature type="compositionally biased region" description="Basic and acidic residues" evidence="8">
    <location>
        <begin position="578"/>
        <end position="589"/>
    </location>
</feature>
<dbReference type="Gene3D" id="1.20.1560.10">
    <property type="entry name" value="ABC transporter type 1, transmembrane domain"/>
    <property type="match status" value="2"/>
</dbReference>
<dbReference type="Gene3D" id="3.40.50.300">
    <property type="entry name" value="P-loop containing nucleotide triphosphate hydrolases"/>
    <property type="match status" value="2"/>
</dbReference>
<feature type="domain" description="ABC transmembrane type-1" evidence="11">
    <location>
        <begin position="203"/>
        <end position="539"/>
    </location>
</feature>
<feature type="compositionally biased region" description="Acidic residues" evidence="8">
    <location>
        <begin position="859"/>
        <end position="873"/>
    </location>
</feature>
<dbReference type="PANTHER" id="PTHR24223">
    <property type="entry name" value="ATP-BINDING CASSETTE SUB-FAMILY C"/>
    <property type="match status" value="1"/>
</dbReference>
<evidence type="ECO:0000256" key="3">
    <source>
        <dbReference type="ARBA" id="ARBA00022692"/>
    </source>
</evidence>
<dbReference type="CDD" id="cd03250">
    <property type="entry name" value="ABCC_MRP_domain1"/>
    <property type="match status" value="1"/>
</dbReference>
<dbReference type="SMART" id="SM00382">
    <property type="entry name" value="AAA"/>
    <property type="match status" value="2"/>
</dbReference>
<dbReference type="Proteomes" id="UP000799539">
    <property type="component" value="Unassembled WGS sequence"/>
</dbReference>
<dbReference type="InterPro" id="IPR003593">
    <property type="entry name" value="AAA+_ATPase"/>
</dbReference>